<sequence length="66" mass="7557">MNYILMILGVLVALSRYLFPKYDQALLIGGISLLMIGIYRISRNLPSKNEEDFQDPATKIRNPEDN</sequence>
<keyword evidence="1" id="KW-0472">Membrane</keyword>
<dbReference type="AlphaFoldDB" id="A0A1Z4BSC3"/>
<keyword evidence="3" id="KW-1185">Reference proteome</keyword>
<dbReference type="KEGG" id="capn:CBG49_13970"/>
<dbReference type="Proteomes" id="UP000197007">
    <property type="component" value="Chromosome"/>
</dbReference>
<evidence type="ECO:0000313" key="3">
    <source>
        <dbReference type="Proteomes" id="UP000197007"/>
    </source>
</evidence>
<proteinExistence type="predicted"/>
<name>A0A1Z4BSC3_9FLAO</name>
<gene>
    <name evidence="2" type="ORF">CBG49_13970</name>
</gene>
<accession>A0A1Z4BSC3</accession>
<dbReference type="RefSeq" id="WP_009750772.1">
    <property type="nucleotide sequence ID" value="NZ_CP022022.1"/>
</dbReference>
<keyword evidence="1" id="KW-1133">Transmembrane helix</keyword>
<organism evidence="2 3">
    <name type="scientific">Capnocytophaga endodontalis</name>
    <dbReference type="NCBI Taxonomy" id="2708117"/>
    <lineage>
        <taxon>Bacteria</taxon>
        <taxon>Pseudomonadati</taxon>
        <taxon>Bacteroidota</taxon>
        <taxon>Flavobacteriia</taxon>
        <taxon>Flavobacteriales</taxon>
        <taxon>Flavobacteriaceae</taxon>
        <taxon>Capnocytophaga</taxon>
    </lineage>
</organism>
<feature type="transmembrane region" description="Helical" evidence="1">
    <location>
        <begin position="25"/>
        <end position="42"/>
    </location>
</feature>
<dbReference type="EMBL" id="CP022022">
    <property type="protein sequence ID" value="ASF44109.1"/>
    <property type="molecule type" value="Genomic_DNA"/>
</dbReference>
<keyword evidence="1" id="KW-0812">Transmembrane</keyword>
<protein>
    <submittedName>
        <fullName evidence="2">Uncharacterized protein</fullName>
    </submittedName>
</protein>
<evidence type="ECO:0000313" key="2">
    <source>
        <dbReference type="EMBL" id="ASF44109.1"/>
    </source>
</evidence>
<reference evidence="3" key="1">
    <citation type="submission" date="2017-06" db="EMBL/GenBank/DDBJ databases">
        <title>Complete genome sequence of Capnocytophaga sp. KCOM 1579 (=ChDC OS43) isolated from a human refractory periapical abscess lesion.</title>
        <authorList>
            <person name="Kook J.-K."/>
            <person name="Park S.-N."/>
            <person name="Lim Y.K."/>
            <person name="Roh H."/>
        </authorList>
    </citation>
    <scope>NUCLEOTIDE SEQUENCE [LARGE SCALE GENOMIC DNA]</scope>
    <source>
        <strain evidence="3">ChDC OS43</strain>
    </source>
</reference>
<evidence type="ECO:0000256" key="1">
    <source>
        <dbReference type="SAM" id="Phobius"/>
    </source>
</evidence>